<keyword evidence="5 7" id="KW-0326">Glycosidase</keyword>
<dbReference type="CDD" id="cd04084">
    <property type="entry name" value="CBM6_xylanase-like"/>
    <property type="match status" value="1"/>
</dbReference>
<dbReference type="SUPFAM" id="SSF75005">
    <property type="entry name" value="Arabinanase/levansucrase/invertase"/>
    <property type="match status" value="1"/>
</dbReference>
<dbReference type="Proteomes" id="UP000182149">
    <property type="component" value="Unassembled WGS sequence"/>
</dbReference>
<keyword evidence="3 7" id="KW-0378">Hydrolase</keyword>
<sequence>MKTQARNPYLPSYEYIPDGEPRIFEGRIYIYGSHDQFNGYVYCLNDYVCYSAPVDELNNWRYEGIIYSKTDDPLNEDGRMCLYAPDVIRGLDGRYYLYYILDKVSVVSVAVCDIPAGKYEFYGYVHYQDGTLLGEKSTDEPQFDPAILMENGKVYLYTGFGGFNDDSRSGMMVTVLNEDMLTIIKEPQFVIPSESRAKGTTFEEHPFFEGASIRKINSIYYLVYSSVVMHELCYATSSYPTKGFEYRGVVISNNDIGIDSYKPINQPMYYGGNNHGGMACINDDWYIFYHRHTNGTNFSRQGMAEPIKILPDGSIPQVEMTSLGMNKKPFLGTGEYPTYIACNLFCQEEEMYSAPFDAWMNNSFPKITQEGKDGDAEVSYVANMREGATVGFKYFDFENIKHISIKTRGYADGRFEVKTSWNGEVIGEIPVKYTNIWTENSIDINIPDGIHALYFTFKGSGHASFLSFTLT</sequence>
<organism evidence="8 9">
    <name type="scientific">Enterococcus aquimarinus</name>
    <dbReference type="NCBI Taxonomy" id="328396"/>
    <lineage>
        <taxon>Bacteria</taxon>
        <taxon>Bacillati</taxon>
        <taxon>Bacillota</taxon>
        <taxon>Bacilli</taxon>
        <taxon>Lactobacillales</taxon>
        <taxon>Enterococcaceae</taxon>
        <taxon>Enterococcus</taxon>
    </lineage>
</organism>
<dbReference type="Pfam" id="PF04616">
    <property type="entry name" value="Glyco_hydro_43"/>
    <property type="match status" value="1"/>
</dbReference>
<evidence type="ECO:0000256" key="7">
    <source>
        <dbReference type="RuleBase" id="RU361187"/>
    </source>
</evidence>
<evidence type="ECO:0000313" key="8">
    <source>
        <dbReference type="EMBL" id="OJG08834.1"/>
    </source>
</evidence>
<dbReference type="GO" id="GO:0004553">
    <property type="term" value="F:hydrolase activity, hydrolyzing O-glycosyl compounds"/>
    <property type="evidence" value="ECO:0007669"/>
    <property type="project" value="InterPro"/>
</dbReference>
<evidence type="ECO:0000256" key="3">
    <source>
        <dbReference type="ARBA" id="ARBA00022801"/>
    </source>
</evidence>
<accession>A0A1L8QMU6</accession>
<keyword evidence="4" id="KW-0119">Carbohydrate metabolism</keyword>
<dbReference type="InterPro" id="IPR052176">
    <property type="entry name" value="Glycosyl_Hydrlase_43_Enz"/>
</dbReference>
<dbReference type="InterPro" id="IPR006710">
    <property type="entry name" value="Glyco_hydro_43"/>
</dbReference>
<dbReference type="PANTHER" id="PTHR43772:SF2">
    <property type="entry name" value="PUTATIVE (AFU_ORTHOLOGUE AFUA_2G04480)-RELATED"/>
    <property type="match status" value="1"/>
</dbReference>
<comment type="similarity">
    <text evidence="1 7">Belongs to the glycosyl hydrolase 43 family.</text>
</comment>
<feature type="site" description="Important for catalytic activity, responsible for pKa modulation of the active site Glu and correct orientation of both the proton donor and substrate" evidence="6">
    <location>
        <position position="144"/>
    </location>
</feature>
<evidence type="ECO:0000256" key="5">
    <source>
        <dbReference type="ARBA" id="ARBA00023295"/>
    </source>
</evidence>
<keyword evidence="2" id="KW-0858">Xylan degradation</keyword>
<dbReference type="GO" id="GO:0045493">
    <property type="term" value="P:xylan catabolic process"/>
    <property type="evidence" value="ECO:0007669"/>
    <property type="project" value="UniProtKB-KW"/>
</dbReference>
<dbReference type="AlphaFoldDB" id="A0A1L8QMU6"/>
<comment type="caution">
    <text evidence="8">The sequence shown here is derived from an EMBL/GenBank/DDBJ whole genome shotgun (WGS) entry which is preliminary data.</text>
</comment>
<dbReference type="RefSeq" id="WP_071875809.1">
    <property type="nucleotide sequence ID" value="NZ_JBHSHF010000004.1"/>
</dbReference>
<dbReference type="OrthoDB" id="9801455at2"/>
<gene>
    <name evidence="8" type="ORF">RU93_GL001377</name>
</gene>
<evidence type="ECO:0000313" key="9">
    <source>
        <dbReference type="Proteomes" id="UP000182149"/>
    </source>
</evidence>
<dbReference type="EMBL" id="JXKD01000029">
    <property type="protein sequence ID" value="OJG08834.1"/>
    <property type="molecule type" value="Genomic_DNA"/>
</dbReference>
<dbReference type="SUPFAM" id="SSF49785">
    <property type="entry name" value="Galactose-binding domain-like"/>
    <property type="match status" value="1"/>
</dbReference>
<protein>
    <submittedName>
        <fullName evidence="8">Xylosidase/arabinosidase XylA</fullName>
    </submittedName>
</protein>
<dbReference type="InterPro" id="IPR023296">
    <property type="entry name" value="Glyco_hydro_beta-prop_sf"/>
</dbReference>
<evidence type="ECO:0000256" key="1">
    <source>
        <dbReference type="ARBA" id="ARBA00009865"/>
    </source>
</evidence>
<dbReference type="InterPro" id="IPR008979">
    <property type="entry name" value="Galactose-bd-like_sf"/>
</dbReference>
<name>A0A1L8QMU6_9ENTE</name>
<dbReference type="Gene3D" id="2.60.120.260">
    <property type="entry name" value="Galactose-binding domain-like"/>
    <property type="match status" value="1"/>
</dbReference>
<dbReference type="STRING" id="328396.RU93_GL001377"/>
<dbReference type="Gene3D" id="2.115.10.20">
    <property type="entry name" value="Glycosyl hydrolase domain, family 43"/>
    <property type="match status" value="1"/>
</dbReference>
<evidence type="ECO:0000256" key="2">
    <source>
        <dbReference type="ARBA" id="ARBA00022651"/>
    </source>
</evidence>
<reference evidence="8 9" key="1">
    <citation type="submission" date="2014-12" db="EMBL/GenBank/DDBJ databases">
        <title>Draft genome sequences of 29 type strains of Enterococci.</title>
        <authorList>
            <person name="Zhong Z."/>
            <person name="Sun Z."/>
            <person name="Liu W."/>
            <person name="Zhang W."/>
            <person name="Zhang H."/>
        </authorList>
    </citation>
    <scope>NUCLEOTIDE SEQUENCE [LARGE SCALE GENOMIC DNA]</scope>
    <source>
        <strain evidence="8 9">DSM 17690</strain>
    </source>
</reference>
<keyword evidence="2" id="KW-0624">Polysaccharide degradation</keyword>
<evidence type="ECO:0000256" key="6">
    <source>
        <dbReference type="PIRSR" id="PIRSR606710-2"/>
    </source>
</evidence>
<proteinExistence type="inferred from homology"/>
<evidence type="ECO:0000256" key="4">
    <source>
        <dbReference type="ARBA" id="ARBA00023277"/>
    </source>
</evidence>
<dbReference type="CDD" id="cd18620">
    <property type="entry name" value="GH43_XylA-like"/>
    <property type="match status" value="1"/>
</dbReference>
<keyword evidence="9" id="KW-1185">Reference proteome</keyword>
<dbReference type="PANTHER" id="PTHR43772">
    <property type="entry name" value="ENDO-1,4-BETA-XYLANASE"/>
    <property type="match status" value="1"/>
</dbReference>